<reference evidence="4" key="1">
    <citation type="submission" date="2016-06" db="UniProtKB">
        <authorList>
            <consortium name="WormBaseParasite"/>
        </authorList>
    </citation>
    <scope>IDENTIFICATION</scope>
</reference>
<dbReference type="OrthoDB" id="248233at2759"/>
<dbReference type="PANTHER" id="PTHR43721">
    <property type="entry name" value="ELONGATION FACTOR TU-RELATED"/>
    <property type="match status" value="1"/>
</dbReference>
<dbReference type="GO" id="GO:0003746">
    <property type="term" value="F:translation elongation factor activity"/>
    <property type="evidence" value="ECO:0007669"/>
    <property type="project" value="TreeGrafter"/>
</dbReference>
<reference evidence="2 3" key="2">
    <citation type="submission" date="2018-11" db="EMBL/GenBank/DDBJ databases">
        <authorList>
            <consortium name="Pathogen Informatics"/>
        </authorList>
    </citation>
    <scope>NUCLEOTIDE SEQUENCE [LARGE SCALE GENOMIC DNA]</scope>
    <source>
        <strain evidence="2 3">Egypt</strain>
    </source>
</reference>
<name>A0A183AV09_9TREM</name>
<dbReference type="InterPro" id="IPR027417">
    <property type="entry name" value="P-loop_NTPase"/>
</dbReference>
<proteinExistence type="predicted"/>
<evidence type="ECO:0000313" key="3">
    <source>
        <dbReference type="Proteomes" id="UP000272942"/>
    </source>
</evidence>
<dbReference type="Proteomes" id="UP000272942">
    <property type="component" value="Unassembled WGS sequence"/>
</dbReference>
<organism evidence="4">
    <name type="scientific">Echinostoma caproni</name>
    <dbReference type="NCBI Taxonomy" id="27848"/>
    <lineage>
        <taxon>Eukaryota</taxon>
        <taxon>Metazoa</taxon>
        <taxon>Spiralia</taxon>
        <taxon>Lophotrochozoa</taxon>
        <taxon>Platyhelminthes</taxon>
        <taxon>Trematoda</taxon>
        <taxon>Digenea</taxon>
        <taxon>Plagiorchiida</taxon>
        <taxon>Echinostomata</taxon>
        <taxon>Echinostomatoidea</taxon>
        <taxon>Echinostomatidae</taxon>
        <taxon>Echinostoma</taxon>
    </lineage>
</organism>
<protein>
    <submittedName>
        <fullName evidence="4">Tr-type G domain-containing protein</fullName>
    </submittedName>
</protein>
<accession>A0A183AV09</accession>
<feature type="region of interest" description="Disordered" evidence="1">
    <location>
        <begin position="1"/>
        <end position="29"/>
    </location>
</feature>
<dbReference type="Gene3D" id="3.40.50.300">
    <property type="entry name" value="P-loop containing nucleotide triphosphate hydrolases"/>
    <property type="match status" value="1"/>
</dbReference>
<sequence>MEDLSLYFSNEDNHDQRSDKSNFKQSRKELKARRPKSFVSYRNENGLSSEPHYSITSVEIDQLYANSAEVFTAKSDLPQDMPCQLPPEVEEGNIEYKRKLVNPSPNRFEHLVTQMKWRLNEGGGEAIYRLGVDDDGRISGLEPKELAYSLTTLQRMAKRLNATLHPLRERTISESNYDLTKSRNETSTNPRARKAVELLVRQSPSNNRGEPSVCVAVLGGVDAGKSTLIGVLTDGELDNGRGRARLNLFRHLHEVQSGRTSSLSSELLGFDASGSVTNYTRADGRLCRSSTDESYDT</sequence>
<keyword evidence="3" id="KW-1185">Reference proteome</keyword>
<feature type="compositionally biased region" description="Basic and acidic residues" evidence="1">
    <location>
        <begin position="11"/>
        <end position="29"/>
    </location>
</feature>
<dbReference type="EMBL" id="UZAN01049682">
    <property type="protein sequence ID" value="VDP87624.1"/>
    <property type="molecule type" value="Genomic_DNA"/>
</dbReference>
<dbReference type="PANTHER" id="PTHR43721:SF3">
    <property type="entry name" value="GTP-BINDING PROTEIN 2"/>
    <property type="match status" value="1"/>
</dbReference>
<dbReference type="InterPro" id="IPR050055">
    <property type="entry name" value="EF-Tu_GTPase"/>
</dbReference>
<evidence type="ECO:0000313" key="2">
    <source>
        <dbReference type="EMBL" id="VDP87624.1"/>
    </source>
</evidence>
<evidence type="ECO:0000313" key="4">
    <source>
        <dbReference type="WBParaSite" id="ECPE_0001082701-mRNA-1"/>
    </source>
</evidence>
<dbReference type="SUPFAM" id="SSF52540">
    <property type="entry name" value="P-loop containing nucleoside triphosphate hydrolases"/>
    <property type="match status" value="1"/>
</dbReference>
<evidence type="ECO:0000256" key="1">
    <source>
        <dbReference type="SAM" id="MobiDB-lite"/>
    </source>
</evidence>
<gene>
    <name evidence="2" type="ORF">ECPE_LOCUS10794</name>
</gene>
<dbReference type="AlphaFoldDB" id="A0A183AV09"/>
<dbReference type="WBParaSite" id="ECPE_0001082701-mRNA-1">
    <property type="protein sequence ID" value="ECPE_0001082701-mRNA-1"/>
    <property type="gene ID" value="ECPE_0001082701"/>
</dbReference>